<gene>
    <name evidence="1" type="ORF">SNAT2548_LOCUS20408</name>
</gene>
<dbReference type="AlphaFoldDB" id="A0A812QHG7"/>
<organism evidence="1 2">
    <name type="scientific">Symbiodinium natans</name>
    <dbReference type="NCBI Taxonomy" id="878477"/>
    <lineage>
        <taxon>Eukaryota</taxon>
        <taxon>Sar</taxon>
        <taxon>Alveolata</taxon>
        <taxon>Dinophyceae</taxon>
        <taxon>Suessiales</taxon>
        <taxon>Symbiodiniaceae</taxon>
        <taxon>Symbiodinium</taxon>
    </lineage>
</organism>
<dbReference type="Proteomes" id="UP000604046">
    <property type="component" value="Unassembled WGS sequence"/>
</dbReference>
<dbReference type="EMBL" id="CAJNDS010002208">
    <property type="protein sequence ID" value="CAE7373517.1"/>
    <property type="molecule type" value="Genomic_DNA"/>
</dbReference>
<keyword evidence="2" id="KW-1185">Reference proteome</keyword>
<proteinExistence type="predicted"/>
<name>A0A812QHG7_9DINO</name>
<comment type="caution">
    <text evidence="1">The sequence shown here is derived from an EMBL/GenBank/DDBJ whole genome shotgun (WGS) entry which is preliminary data.</text>
</comment>
<evidence type="ECO:0000313" key="2">
    <source>
        <dbReference type="Proteomes" id="UP000604046"/>
    </source>
</evidence>
<sequence>MPDGEAAAEEGGAFVPFRLTEAKLTQRIPVGSEPYFGRLSQTVDTAITNTVAIFNGSEPAGR</sequence>
<reference evidence="1" key="1">
    <citation type="submission" date="2021-02" db="EMBL/GenBank/DDBJ databases">
        <authorList>
            <person name="Dougan E. K."/>
            <person name="Rhodes N."/>
            <person name="Thang M."/>
            <person name="Chan C."/>
        </authorList>
    </citation>
    <scope>NUCLEOTIDE SEQUENCE</scope>
</reference>
<protein>
    <submittedName>
        <fullName evidence="1">Uncharacterized protein</fullName>
    </submittedName>
</protein>
<evidence type="ECO:0000313" key="1">
    <source>
        <dbReference type="EMBL" id="CAE7373517.1"/>
    </source>
</evidence>
<accession>A0A812QHG7</accession>